<feature type="signal peptide" evidence="2">
    <location>
        <begin position="1"/>
        <end position="20"/>
    </location>
</feature>
<evidence type="ECO:0000256" key="2">
    <source>
        <dbReference type="SAM" id="SignalP"/>
    </source>
</evidence>
<feature type="chain" id="PRO_5003937260" description="Lipoprotein" evidence="2">
    <location>
        <begin position="21"/>
        <end position="242"/>
    </location>
</feature>
<dbReference type="HOGENOM" id="CLU_110190_0_0_3"/>
<evidence type="ECO:0008006" key="5">
    <source>
        <dbReference type="Google" id="ProtNLM"/>
    </source>
</evidence>
<accession>K9WEU3</accession>
<gene>
    <name evidence="3" type="ORF">Mic7113_2953</name>
</gene>
<feature type="region of interest" description="Disordered" evidence="1">
    <location>
        <begin position="26"/>
        <end position="82"/>
    </location>
</feature>
<protein>
    <recommendedName>
        <fullName evidence="5">Lipoprotein</fullName>
    </recommendedName>
</protein>
<dbReference type="AlphaFoldDB" id="K9WEU3"/>
<evidence type="ECO:0000313" key="3">
    <source>
        <dbReference type="EMBL" id="AFZ18728.1"/>
    </source>
</evidence>
<dbReference type="RefSeq" id="WP_015182877.1">
    <property type="nucleotide sequence ID" value="NC_019738.1"/>
</dbReference>
<organism evidence="3 4">
    <name type="scientific">Allocoleopsis franciscana PCC 7113</name>
    <dbReference type="NCBI Taxonomy" id="1173027"/>
    <lineage>
        <taxon>Bacteria</taxon>
        <taxon>Bacillati</taxon>
        <taxon>Cyanobacteriota</taxon>
        <taxon>Cyanophyceae</taxon>
        <taxon>Coleofasciculales</taxon>
        <taxon>Coleofasciculaceae</taxon>
        <taxon>Allocoleopsis</taxon>
        <taxon>Allocoleopsis franciscana</taxon>
    </lineage>
</organism>
<dbReference type="eggNOG" id="ENOG5032UFD">
    <property type="taxonomic scope" value="Bacteria"/>
</dbReference>
<sequence>MKRFQNLSLLGAILALSTIAACTSGSNNTVDSDVGSDRANVPTQSEQSTAPSPAATPNNQPEQTPDTTQVSTKPSTKTDTISIEGEKSEVTLKLYDELSQIFTTYFPKDDFVAESVSSGEGTGSLFYFNIDGNKNSDAYVSVFFPNEVNNAEQLERLLTAKGGLVQKNQWQMENRTKDVPYSWAKEKIIYKQPGSEQNILAALYIGEANGKVFYVITHYPAEYGDGFAPRADFILKNLDVKG</sequence>
<dbReference type="Proteomes" id="UP000010471">
    <property type="component" value="Chromosome"/>
</dbReference>
<dbReference type="KEGG" id="mic:Mic7113_2953"/>
<keyword evidence="2" id="KW-0732">Signal</keyword>
<keyword evidence="4" id="KW-1185">Reference proteome</keyword>
<proteinExistence type="predicted"/>
<evidence type="ECO:0000256" key="1">
    <source>
        <dbReference type="SAM" id="MobiDB-lite"/>
    </source>
</evidence>
<dbReference type="PROSITE" id="PS51257">
    <property type="entry name" value="PROKAR_LIPOPROTEIN"/>
    <property type="match status" value="1"/>
</dbReference>
<dbReference type="EMBL" id="CP003630">
    <property type="protein sequence ID" value="AFZ18728.1"/>
    <property type="molecule type" value="Genomic_DNA"/>
</dbReference>
<dbReference type="OrthoDB" id="463882at2"/>
<evidence type="ECO:0000313" key="4">
    <source>
        <dbReference type="Proteomes" id="UP000010471"/>
    </source>
</evidence>
<feature type="compositionally biased region" description="Polar residues" evidence="1">
    <location>
        <begin position="41"/>
        <end position="81"/>
    </location>
</feature>
<name>K9WEU3_9CYAN</name>
<reference evidence="3 4" key="1">
    <citation type="submission" date="2012-06" db="EMBL/GenBank/DDBJ databases">
        <title>Finished chromosome of genome of Microcoleus sp. PCC 7113.</title>
        <authorList>
            <consortium name="US DOE Joint Genome Institute"/>
            <person name="Gugger M."/>
            <person name="Coursin T."/>
            <person name="Rippka R."/>
            <person name="Tandeau De Marsac N."/>
            <person name="Huntemann M."/>
            <person name="Wei C.-L."/>
            <person name="Han J."/>
            <person name="Detter J.C."/>
            <person name="Han C."/>
            <person name="Tapia R."/>
            <person name="Chen A."/>
            <person name="Kyrpides N."/>
            <person name="Mavromatis K."/>
            <person name="Markowitz V."/>
            <person name="Szeto E."/>
            <person name="Ivanova N."/>
            <person name="Pagani I."/>
            <person name="Pati A."/>
            <person name="Goodwin L."/>
            <person name="Nordberg H.P."/>
            <person name="Cantor M.N."/>
            <person name="Hua S.X."/>
            <person name="Woyke T."/>
            <person name="Kerfeld C.A."/>
        </authorList>
    </citation>
    <scope>NUCLEOTIDE SEQUENCE [LARGE SCALE GENOMIC DNA]</scope>
    <source>
        <strain evidence="3 4">PCC 7113</strain>
    </source>
</reference>